<gene>
    <name evidence="1" type="ORF">BDN72DRAFT_851767</name>
</gene>
<sequence length="107" mass="12012">MDGSALSTHFSGLARSERGRNKACITSSRSRLSAVAICMHWTSQLRLWDPRRHLVFLLSPLFEFMSSIRSSLLDATIFAVPFTVTIDWQTNIDDASRKPRAEATSNP</sequence>
<evidence type="ECO:0000313" key="1">
    <source>
        <dbReference type="EMBL" id="TFK58375.1"/>
    </source>
</evidence>
<dbReference type="Proteomes" id="UP000308600">
    <property type="component" value="Unassembled WGS sequence"/>
</dbReference>
<protein>
    <submittedName>
        <fullName evidence="1">Uncharacterized protein</fullName>
    </submittedName>
</protein>
<proteinExistence type="predicted"/>
<evidence type="ECO:0000313" key="2">
    <source>
        <dbReference type="Proteomes" id="UP000308600"/>
    </source>
</evidence>
<dbReference type="EMBL" id="ML209408">
    <property type="protein sequence ID" value="TFK58375.1"/>
    <property type="molecule type" value="Genomic_DNA"/>
</dbReference>
<reference evidence="1 2" key="1">
    <citation type="journal article" date="2019" name="Nat. Ecol. Evol.">
        <title>Megaphylogeny resolves global patterns of mushroom evolution.</title>
        <authorList>
            <person name="Varga T."/>
            <person name="Krizsan K."/>
            <person name="Foldi C."/>
            <person name="Dima B."/>
            <person name="Sanchez-Garcia M."/>
            <person name="Sanchez-Ramirez S."/>
            <person name="Szollosi G.J."/>
            <person name="Szarkandi J.G."/>
            <person name="Papp V."/>
            <person name="Albert L."/>
            <person name="Andreopoulos W."/>
            <person name="Angelini C."/>
            <person name="Antonin V."/>
            <person name="Barry K.W."/>
            <person name="Bougher N.L."/>
            <person name="Buchanan P."/>
            <person name="Buyck B."/>
            <person name="Bense V."/>
            <person name="Catcheside P."/>
            <person name="Chovatia M."/>
            <person name="Cooper J."/>
            <person name="Damon W."/>
            <person name="Desjardin D."/>
            <person name="Finy P."/>
            <person name="Geml J."/>
            <person name="Haridas S."/>
            <person name="Hughes K."/>
            <person name="Justo A."/>
            <person name="Karasinski D."/>
            <person name="Kautmanova I."/>
            <person name="Kiss B."/>
            <person name="Kocsube S."/>
            <person name="Kotiranta H."/>
            <person name="LaButti K.M."/>
            <person name="Lechner B.E."/>
            <person name="Liimatainen K."/>
            <person name="Lipzen A."/>
            <person name="Lukacs Z."/>
            <person name="Mihaltcheva S."/>
            <person name="Morgado L.N."/>
            <person name="Niskanen T."/>
            <person name="Noordeloos M.E."/>
            <person name="Ohm R.A."/>
            <person name="Ortiz-Santana B."/>
            <person name="Ovrebo C."/>
            <person name="Racz N."/>
            <person name="Riley R."/>
            <person name="Savchenko A."/>
            <person name="Shiryaev A."/>
            <person name="Soop K."/>
            <person name="Spirin V."/>
            <person name="Szebenyi C."/>
            <person name="Tomsovsky M."/>
            <person name="Tulloss R.E."/>
            <person name="Uehling J."/>
            <person name="Grigoriev I.V."/>
            <person name="Vagvolgyi C."/>
            <person name="Papp T."/>
            <person name="Martin F.M."/>
            <person name="Miettinen O."/>
            <person name="Hibbett D.S."/>
            <person name="Nagy L.G."/>
        </authorList>
    </citation>
    <scope>NUCLEOTIDE SEQUENCE [LARGE SCALE GENOMIC DNA]</scope>
    <source>
        <strain evidence="1 2">NL-1719</strain>
    </source>
</reference>
<accession>A0ACD2ZY82</accession>
<name>A0ACD2ZY82_9AGAR</name>
<keyword evidence="2" id="KW-1185">Reference proteome</keyword>
<organism evidence="1 2">
    <name type="scientific">Pluteus cervinus</name>
    <dbReference type="NCBI Taxonomy" id="181527"/>
    <lineage>
        <taxon>Eukaryota</taxon>
        <taxon>Fungi</taxon>
        <taxon>Dikarya</taxon>
        <taxon>Basidiomycota</taxon>
        <taxon>Agaricomycotina</taxon>
        <taxon>Agaricomycetes</taxon>
        <taxon>Agaricomycetidae</taxon>
        <taxon>Agaricales</taxon>
        <taxon>Pluteineae</taxon>
        <taxon>Pluteaceae</taxon>
        <taxon>Pluteus</taxon>
    </lineage>
</organism>